<keyword evidence="6" id="KW-0961">Cell wall biogenesis/degradation</keyword>
<accession>A0A6J4VHC8</accession>
<dbReference type="Pfam" id="PF02388">
    <property type="entry name" value="FemAB"/>
    <property type="match status" value="1"/>
</dbReference>
<dbReference type="GO" id="GO:0008360">
    <property type="term" value="P:regulation of cell shape"/>
    <property type="evidence" value="ECO:0007669"/>
    <property type="project" value="UniProtKB-KW"/>
</dbReference>
<organism evidence="8">
    <name type="scientific">uncultured Thermomicrobiales bacterium</name>
    <dbReference type="NCBI Taxonomy" id="1645740"/>
    <lineage>
        <taxon>Bacteria</taxon>
        <taxon>Pseudomonadati</taxon>
        <taxon>Thermomicrobiota</taxon>
        <taxon>Thermomicrobia</taxon>
        <taxon>Thermomicrobiales</taxon>
        <taxon>environmental samples</taxon>
    </lineage>
</organism>
<evidence type="ECO:0000256" key="4">
    <source>
        <dbReference type="ARBA" id="ARBA00022984"/>
    </source>
</evidence>
<dbReference type="InterPro" id="IPR016181">
    <property type="entry name" value="Acyl_CoA_acyltransferase"/>
</dbReference>
<dbReference type="AlphaFoldDB" id="A0A6J4VHC8"/>
<dbReference type="InterPro" id="IPR038740">
    <property type="entry name" value="BioF2-like_GNAT_dom"/>
</dbReference>
<keyword evidence="3" id="KW-0133">Cell shape</keyword>
<proteinExistence type="inferred from homology"/>
<dbReference type="Gene3D" id="3.40.630.30">
    <property type="match status" value="2"/>
</dbReference>
<feature type="domain" description="N-acetyltransferase" evidence="7">
    <location>
        <begin position="174"/>
        <end position="343"/>
    </location>
</feature>
<gene>
    <name evidence="8" type="ORF">AVDCRST_MAG59-4549</name>
</gene>
<dbReference type="PANTHER" id="PTHR36174:SF1">
    <property type="entry name" value="LIPID II:GLYCINE GLYCYLTRANSFERASE"/>
    <property type="match status" value="1"/>
</dbReference>
<dbReference type="InterPro" id="IPR000182">
    <property type="entry name" value="GNAT_dom"/>
</dbReference>
<dbReference type="GO" id="GO:0016755">
    <property type="term" value="F:aminoacyltransferase activity"/>
    <property type="evidence" value="ECO:0007669"/>
    <property type="project" value="InterPro"/>
</dbReference>
<evidence type="ECO:0000256" key="5">
    <source>
        <dbReference type="ARBA" id="ARBA00023315"/>
    </source>
</evidence>
<keyword evidence="4" id="KW-0573">Peptidoglycan synthesis</keyword>
<evidence type="ECO:0000256" key="6">
    <source>
        <dbReference type="ARBA" id="ARBA00023316"/>
    </source>
</evidence>
<dbReference type="SUPFAM" id="SSF55729">
    <property type="entry name" value="Acyl-CoA N-acyltransferases (Nat)"/>
    <property type="match status" value="2"/>
</dbReference>
<dbReference type="PROSITE" id="PS51186">
    <property type="entry name" value="GNAT"/>
    <property type="match status" value="1"/>
</dbReference>
<evidence type="ECO:0000256" key="3">
    <source>
        <dbReference type="ARBA" id="ARBA00022960"/>
    </source>
</evidence>
<dbReference type="GO" id="GO:0016747">
    <property type="term" value="F:acyltransferase activity, transferring groups other than amino-acyl groups"/>
    <property type="evidence" value="ECO:0007669"/>
    <property type="project" value="InterPro"/>
</dbReference>
<dbReference type="GO" id="GO:0016874">
    <property type="term" value="F:ligase activity"/>
    <property type="evidence" value="ECO:0007669"/>
    <property type="project" value="UniProtKB-KW"/>
</dbReference>
<dbReference type="Pfam" id="PF13480">
    <property type="entry name" value="Acetyltransf_6"/>
    <property type="match status" value="1"/>
</dbReference>
<dbReference type="InterPro" id="IPR050644">
    <property type="entry name" value="PG_Glycine_Bridge_Synth"/>
</dbReference>
<keyword evidence="8" id="KW-0436">Ligase</keyword>
<evidence type="ECO:0000313" key="8">
    <source>
        <dbReference type="EMBL" id="CAA9579404.1"/>
    </source>
</evidence>
<sequence>MGKPGGATVAAAALQIEAGAWDEGVTRAGGRLLQSWRWGAFKVRHGWGVERAKVERAGQAAYAQILFKHRGPLAYGYIPRGPVLSDDDPELLQALLVEIDRTCRHRRAISVVLEPERPLPLIPGRRPSLIPGPPSVQPVRTVRVPLVADEPLLMQMHQKTRYNIRLAKRRGVTVAIESSDAAFRDFFSLMEETSRRNDYPIHAADYYRDALETFREDGTLMLARVEGGDPAAALIAVGFGDEAIYLYGASSTRYRSHGPGFGLQFEAMRWARERGYTRYDLWGIPATDPESTRAETGDRLASTRGDDWRGLYEFKVRFGGEIVSYPPPLERPYLPLLPALARRLYSSQA</sequence>
<dbReference type="GO" id="GO:0009252">
    <property type="term" value="P:peptidoglycan biosynthetic process"/>
    <property type="evidence" value="ECO:0007669"/>
    <property type="project" value="UniProtKB-KW"/>
</dbReference>
<dbReference type="PROSITE" id="PS51191">
    <property type="entry name" value="FEMABX"/>
    <property type="match status" value="1"/>
</dbReference>
<comment type="similarity">
    <text evidence="1">Belongs to the FemABX family.</text>
</comment>
<dbReference type="GO" id="GO:0071555">
    <property type="term" value="P:cell wall organization"/>
    <property type="evidence" value="ECO:0007669"/>
    <property type="project" value="UniProtKB-KW"/>
</dbReference>
<dbReference type="PANTHER" id="PTHR36174">
    <property type="entry name" value="LIPID II:GLYCINE GLYCYLTRANSFERASE"/>
    <property type="match status" value="1"/>
</dbReference>
<evidence type="ECO:0000256" key="1">
    <source>
        <dbReference type="ARBA" id="ARBA00009943"/>
    </source>
</evidence>
<keyword evidence="2" id="KW-0808">Transferase</keyword>
<evidence type="ECO:0000259" key="7">
    <source>
        <dbReference type="PROSITE" id="PS51186"/>
    </source>
</evidence>
<protein>
    <submittedName>
        <fullName evidence="8">tRNA-dependent lipid II--amino acid ligase</fullName>
    </submittedName>
</protein>
<dbReference type="InterPro" id="IPR003447">
    <property type="entry name" value="FEMABX"/>
</dbReference>
<evidence type="ECO:0000256" key="2">
    <source>
        <dbReference type="ARBA" id="ARBA00022679"/>
    </source>
</evidence>
<reference evidence="8" key="1">
    <citation type="submission" date="2020-02" db="EMBL/GenBank/DDBJ databases">
        <authorList>
            <person name="Meier V. D."/>
        </authorList>
    </citation>
    <scope>NUCLEOTIDE SEQUENCE</scope>
    <source>
        <strain evidence="8">AVDCRST_MAG59</strain>
    </source>
</reference>
<keyword evidence="5" id="KW-0012">Acyltransferase</keyword>
<name>A0A6J4VHC8_9BACT</name>
<dbReference type="EMBL" id="CADCWF010000333">
    <property type="protein sequence ID" value="CAA9579404.1"/>
    <property type="molecule type" value="Genomic_DNA"/>
</dbReference>